<accession>A0A1V1NZ83</accession>
<evidence type="ECO:0008006" key="3">
    <source>
        <dbReference type="Google" id="ProtNLM"/>
    </source>
</evidence>
<name>A0A1V1NZ83_9BACT</name>
<reference evidence="2" key="1">
    <citation type="submission" date="2012-11" db="EMBL/GenBank/DDBJ databases">
        <authorList>
            <person name="Lucero-Rivera Y.E."/>
            <person name="Tovar-Ramirez D."/>
        </authorList>
    </citation>
    <scope>NUCLEOTIDE SEQUENCE [LARGE SCALE GENOMIC DNA]</scope>
    <source>
        <strain evidence="2">Araruama</strain>
    </source>
</reference>
<proteinExistence type="predicted"/>
<comment type="caution">
    <text evidence="1">The sequence shown here is derived from an EMBL/GenBank/DDBJ whole genome shotgun (WGS) entry which is preliminary data.</text>
</comment>
<dbReference type="EMBL" id="ATBP01001181">
    <property type="protein sequence ID" value="ETR67864.1"/>
    <property type="molecule type" value="Genomic_DNA"/>
</dbReference>
<sequence>MKIIISDFGPVKSFEFNMAKSFIGIFGKNNSGKSYSISTVYIIIKNILEIYSDLSFYLRILIDNDIEEFKEKLKNHIDQEKETLI</sequence>
<dbReference type="Proteomes" id="UP000189670">
    <property type="component" value="Unassembled WGS sequence"/>
</dbReference>
<organism evidence="1 2">
    <name type="scientific">Candidatus Magnetoglobus multicellularis str. Araruama</name>
    <dbReference type="NCBI Taxonomy" id="890399"/>
    <lineage>
        <taxon>Bacteria</taxon>
        <taxon>Pseudomonadati</taxon>
        <taxon>Thermodesulfobacteriota</taxon>
        <taxon>Desulfobacteria</taxon>
        <taxon>Desulfobacterales</taxon>
        <taxon>Desulfobacteraceae</taxon>
        <taxon>Candidatus Magnetoglobus</taxon>
    </lineage>
</organism>
<evidence type="ECO:0000313" key="2">
    <source>
        <dbReference type="Proteomes" id="UP000189670"/>
    </source>
</evidence>
<gene>
    <name evidence="1" type="ORF">OMM_11134</name>
</gene>
<evidence type="ECO:0000313" key="1">
    <source>
        <dbReference type="EMBL" id="ETR67864.1"/>
    </source>
</evidence>
<protein>
    <recommendedName>
        <fullName evidence="3">AAA domain-containing protein</fullName>
    </recommendedName>
</protein>
<dbReference type="AlphaFoldDB" id="A0A1V1NZ83"/>